<dbReference type="InterPro" id="IPR001789">
    <property type="entry name" value="Sig_transdc_resp-reg_receiver"/>
</dbReference>
<feature type="modified residue" description="4-aspartylphosphate" evidence="1">
    <location>
        <position position="52"/>
    </location>
</feature>
<evidence type="ECO:0000256" key="1">
    <source>
        <dbReference type="PROSITE-ProRule" id="PRU00169"/>
    </source>
</evidence>
<dbReference type="GO" id="GO:0000160">
    <property type="term" value="P:phosphorelay signal transduction system"/>
    <property type="evidence" value="ECO:0007669"/>
    <property type="project" value="InterPro"/>
</dbReference>
<reference evidence="3 4" key="1">
    <citation type="submission" date="2019-11" db="EMBL/GenBank/DDBJ databases">
        <title>Comparative genomics of hydrocarbon-degrading Desulfosarcina strains.</title>
        <authorList>
            <person name="Watanabe M."/>
            <person name="Kojima H."/>
            <person name="Fukui M."/>
        </authorList>
    </citation>
    <scope>NUCLEOTIDE SEQUENCE [LARGE SCALE GENOMIC DNA]</scope>
    <source>
        <strain evidence="4">oXyS1</strain>
    </source>
</reference>
<dbReference type="Proteomes" id="UP000422108">
    <property type="component" value="Chromosome"/>
</dbReference>
<gene>
    <name evidence="3" type="ORF">DSCOOX_10870</name>
</gene>
<dbReference type="Pfam" id="PF00072">
    <property type="entry name" value="Response_reg"/>
    <property type="match status" value="1"/>
</dbReference>
<organism evidence="3 4">
    <name type="scientific">Desulfosarcina ovata subsp. ovata</name>
    <dbReference type="NCBI Taxonomy" id="2752305"/>
    <lineage>
        <taxon>Bacteria</taxon>
        <taxon>Pseudomonadati</taxon>
        <taxon>Thermodesulfobacteriota</taxon>
        <taxon>Desulfobacteria</taxon>
        <taxon>Desulfobacterales</taxon>
        <taxon>Desulfosarcinaceae</taxon>
        <taxon>Desulfosarcina</taxon>
    </lineage>
</organism>
<feature type="domain" description="Response regulatory" evidence="2">
    <location>
        <begin position="3"/>
        <end position="116"/>
    </location>
</feature>
<evidence type="ECO:0000313" key="4">
    <source>
        <dbReference type="Proteomes" id="UP000422108"/>
    </source>
</evidence>
<dbReference type="Gene3D" id="3.40.50.2300">
    <property type="match status" value="1"/>
</dbReference>
<dbReference type="RefSeq" id="WP_162458793.1">
    <property type="nucleotide sequence ID" value="NZ_AP021879.1"/>
</dbReference>
<sequence length="129" mass="14093">MINVLLVTPNRQNFAELSSAIEKQNGSVIWAQTGDNALEMLKEKSADLVVADENLGDMTGLEFAERLVALNPMINCALVSSLSKEDYHEASEGLGVLMQLPPQPRQVDATRLMTHLNQILGFTSAVEKP</sequence>
<keyword evidence="1" id="KW-0597">Phosphoprotein</keyword>
<name>A0A5K8A5X4_9BACT</name>
<dbReference type="InterPro" id="IPR011006">
    <property type="entry name" value="CheY-like_superfamily"/>
</dbReference>
<dbReference type="AlphaFoldDB" id="A0A5K8A5X4"/>
<dbReference type="CDD" id="cd00156">
    <property type="entry name" value="REC"/>
    <property type="match status" value="1"/>
</dbReference>
<dbReference type="PROSITE" id="PS50110">
    <property type="entry name" value="RESPONSE_REGULATORY"/>
    <property type="match status" value="1"/>
</dbReference>
<dbReference type="EMBL" id="AP021879">
    <property type="protein sequence ID" value="BBO87907.1"/>
    <property type="molecule type" value="Genomic_DNA"/>
</dbReference>
<proteinExistence type="predicted"/>
<accession>A0A5K8A5X4</accession>
<dbReference type="SUPFAM" id="SSF52172">
    <property type="entry name" value="CheY-like"/>
    <property type="match status" value="1"/>
</dbReference>
<evidence type="ECO:0000259" key="2">
    <source>
        <dbReference type="PROSITE" id="PS50110"/>
    </source>
</evidence>
<protein>
    <recommendedName>
        <fullName evidence="2">Response regulatory domain-containing protein</fullName>
    </recommendedName>
</protein>
<keyword evidence="4" id="KW-1185">Reference proteome</keyword>
<evidence type="ECO:0000313" key="3">
    <source>
        <dbReference type="EMBL" id="BBO87907.1"/>
    </source>
</evidence>